<proteinExistence type="predicted"/>
<reference evidence="3" key="1">
    <citation type="submission" date="2017-03" db="EMBL/GenBank/DDBJ databases">
        <title>Phytopthora megakarya and P. palmivora, two closely related causual agents of cacao black pod achieved similar genome size and gene model numbers by different mechanisms.</title>
        <authorList>
            <person name="Ali S."/>
            <person name="Shao J."/>
            <person name="Larry D.J."/>
            <person name="Kronmiller B."/>
            <person name="Shen D."/>
            <person name="Strem M.D."/>
            <person name="Melnick R.L."/>
            <person name="Guiltinan M.J."/>
            <person name="Tyler B.M."/>
            <person name="Meinhardt L.W."/>
            <person name="Bailey B.A."/>
        </authorList>
    </citation>
    <scope>NUCLEOTIDE SEQUENCE [LARGE SCALE GENOMIC DNA]</scope>
    <source>
        <strain evidence="3">zdho120</strain>
    </source>
</reference>
<evidence type="ECO:0000313" key="2">
    <source>
        <dbReference type="EMBL" id="OWZ03401.1"/>
    </source>
</evidence>
<dbReference type="AlphaFoldDB" id="A0A225VD12"/>
<dbReference type="InterPro" id="IPR038765">
    <property type="entry name" value="Papain-like_cys_pep_sf"/>
</dbReference>
<feature type="region of interest" description="Disordered" evidence="1">
    <location>
        <begin position="1"/>
        <end position="21"/>
    </location>
</feature>
<feature type="region of interest" description="Disordered" evidence="1">
    <location>
        <begin position="80"/>
        <end position="102"/>
    </location>
</feature>
<dbReference type="EMBL" id="NBNE01005544">
    <property type="protein sequence ID" value="OWZ03401.1"/>
    <property type="molecule type" value="Genomic_DNA"/>
</dbReference>
<comment type="caution">
    <text evidence="2">The sequence shown here is derived from an EMBL/GenBank/DDBJ whole genome shotgun (WGS) entry which is preliminary data.</text>
</comment>
<protein>
    <recommendedName>
        <fullName evidence="4">Ubiquitin-like protease family profile domain-containing protein</fullName>
    </recommendedName>
</protein>
<organism evidence="2 3">
    <name type="scientific">Phytophthora megakarya</name>
    <dbReference type="NCBI Taxonomy" id="4795"/>
    <lineage>
        <taxon>Eukaryota</taxon>
        <taxon>Sar</taxon>
        <taxon>Stramenopiles</taxon>
        <taxon>Oomycota</taxon>
        <taxon>Peronosporomycetes</taxon>
        <taxon>Peronosporales</taxon>
        <taxon>Peronosporaceae</taxon>
        <taxon>Phytophthora</taxon>
    </lineage>
</organism>
<feature type="compositionally biased region" description="Basic and acidic residues" evidence="1">
    <location>
        <begin position="93"/>
        <end position="102"/>
    </location>
</feature>
<name>A0A225VD12_9STRA</name>
<accession>A0A225VD12</accession>
<dbReference type="Proteomes" id="UP000198211">
    <property type="component" value="Unassembled WGS sequence"/>
</dbReference>
<evidence type="ECO:0008006" key="4">
    <source>
        <dbReference type="Google" id="ProtNLM"/>
    </source>
</evidence>
<dbReference type="Gene3D" id="3.40.395.10">
    <property type="entry name" value="Adenoviral Proteinase, Chain A"/>
    <property type="match status" value="1"/>
</dbReference>
<evidence type="ECO:0000313" key="3">
    <source>
        <dbReference type="Proteomes" id="UP000198211"/>
    </source>
</evidence>
<dbReference type="SUPFAM" id="SSF54001">
    <property type="entry name" value="Cysteine proteinases"/>
    <property type="match status" value="1"/>
</dbReference>
<keyword evidence="3" id="KW-1185">Reference proteome</keyword>
<sequence length="102" mass="11556">FIERWHKSSNPGSKMDVDPVTWADAPQQPDYSSCGVLVLAQAHSVVARNADLHCYNVNKTDVDVMRLGMLWLMLLRSRERRMPSADTSTAAEIDQKLQDQLK</sequence>
<gene>
    <name evidence="2" type="ORF">PHMEG_00024876</name>
</gene>
<dbReference type="OrthoDB" id="109811at2759"/>
<dbReference type="STRING" id="4795.A0A225VD12"/>
<feature type="non-terminal residue" evidence="2">
    <location>
        <position position="1"/>
    </location>
</feature>
<evidence type="ECO:0000256" key="1">
    <source>
        <dbReference type="SAM" id="MobiDB-lite"/>
    </source>
</evidence>